<dbReference type="InParanoid" id="A0A251S081"/>
<accession>A0A251S081</accession>
<dbReference type="EMBL" id="CM007905">
    <property type="protein sequence ID" value="OTF92024.1"/>
    <property type="molecule type" value="Genomic_DNA"/>
</dbReference>
<gene>
    <name evidence="2" type="ORF">HannXRQ_Chr16g0517351</name>
    <name evidence="1" type="ORF">HanXRQr2_Chr08g0355231</name>
</gene>
<protein>
    <submittedName>
        <fullName evidence="2">Uncharacterized protein</fullName>
    </submittedName>
</protein>
<reference evidence="1 3" key="1">
    <citation type="journal article" date="2017" name="Nature">
        <title>The sunflower genome provides insights into oil metabolism, flowering and Asterid evolution.</title>
        <authorList>
            <person name="Badouin H."/>
            <person name="Gouzy J."/>
            <person name="Grassa C.J."/>
            <person name="Murat F."/>
            <person name="Staton S.E."/>
            <person name="Cottret L."/>
            <person name="Lelandais-Briere C."/>
            <person name="Owens G.L."/>
            <person name="Carrere S."/>
            <person name="Mayjonade B."/>
            <person name="Legrand L."/>
            <person name="Gill N."/>
            <person name="Kane N.C."/>
            <person name="Bowers J.E."/>
            <person name="Hubner S."/>
            <person name="Bellec A."/>
            <person name="Berard A."/>
            <person name="Berges H."/>
            <person name="Blanchet N."/>
            <person name="Boniface M.C."/>
            <person name="Brunel D."/>
            <person name="Catrice O."/>
            <person name="Chaidir N."/>
            <person name="Claudel C."/>
            <person name="Donnadieu C."/>
            <person name="Faraut T."/>
            <person name="Fievet G."/>
            <person name="Helmstetter N."/>
            <person name="King M."/>
            <person name="Knapp S.J."/>
            <person name="Lai Z."/>
            <person name="Le Paslier M.C."/>
            <person name="Lippi Y."/>
            <person name="Lorenzon L."/>
            <person name="Mandel J.R."/>
            <person name="Marage G."/>
            <person name="Marchand G."/>
            <person name="Marquand E."/>
            <person name="Bret-Mestries E."/>
            <person name="Morien E."/>
            <person name="Nambeesan S."/>
            <person name="Nguyen T."/>
            <person name="Pegot-Espagnet P."/>
            <person name="Pouilly N."/>
            <person name="Raftis F."/>
            <person name="Sallet E."/>
            <person name="Schiex T."/>
            <person name="Thomas J."/>
            <person name="Vandecasteele C."/>
            <person name="Vares D."/>
            <person name="Vear F."/>
            <person name="Vautrin S."/>
            <person name="Crespi M."/>
            <person name="Mangin B."/>
            <person name="Burke J.M."/>
            <person name="Salse J."/>
            <person name="Munos S."/>
            <person name="Vincourt P."/>
            <person name="Rieseberg L.H."/>
            <person name="Langlade N.B."/>
        </authorList>
    </citation>
    <scope>NUCLEOTIDE SEQUENCE [LARGE SCALE GENOMIC DNA]</scope>
    <source>
        <strain evidence="3">cv. SF193</strain>
        <tissue evidence="1">Leaves</tissue>
    </source>
</reference>
<evidence type="ECO:0000313" key="3">
    <source>
        <dbReference type="Proteomes" id="UP000215914"/>
    </source>
</evidence>
<sequence>MLGSGLRCVRFGFELCTVSGSHQRAWVTFQRLESTVNRSQSWSTSSHGSGLVNSGQIRKRFGQTQVNISQLSRSTQLTRSARLSTREDGCISKLWHDWNKRTMWSRVLSGVRFLEVLAIFASAVQ</sequence>
<name>A0A251S081_HELAN</name>
<evidence type="ECO:0000313" key="1">
    <source>
        <dbReference type="EMBL" id="KAF5796732.1"/>
    </source>
</evidence>
<reference evidence="1" key="3">
    <citation type="submission" date="2020-06" db="EMBL/GenBank/DDBJ databases">
        <title>Helianthus annuus Genome sequencing and assembly Release 2.</title>
        <authorList>
            <person name="Gouzy J."/>
            <person name="Langlade N."/>
            <person name="Munos S."/>
        </authorList>
    </citation>
    <scope>NUCLEOTIDE SEQUENCE</scope>
    <source>
        <tissue evidence="1">Leaves</tissue>
    </source>
</reference>
<dbReference type="AlphaFoldDB" id="A0A251S081"/>
<reference evidence="2" key="2">
    <citation type="submission" date="2017-02" db="EMBL/GenBank/DDBJ databases">
        <title>Sunflower complete genome.</title>
        <authorList>
            <person name="Langlade N."/>
            <person name="Munos S."/>
        </authorList>
    </citation>
    <scope>NUCLEOTIDE SEQUENCE [LARGE SCALE GENOMIC DNA]</scope>
    <source>
        <tissue evidence="2">Leaves</tissue>
    </source>
</reference>
<keyword evidence="3" id="KW-1185">Reference proteome</keyword>
<evidence type="ECO:0000313" key="2">
    <source>
        <dbReference type="EMBL" id="OTF92024.1"/>
    </source>
</evidence>
<dbReference type="EMBL" id="MNCJ02000323">
    <property type="protein sequence ID" value="KAF5796732.1"/>
    <property type="molecule type" value="Genomic_DNA"/>
</dbReference>
<dbReference type="Gramene" id="mRNA:HanXRQr2_Chr08g0355231">
    <property type="protein sequence ID" value="mRNA:HanXRQr2_Chr08g0355231"/>
    <property type="gene ID" value="HanXRQr2_Chr08g0355231"/>
</dbReference>
<dbReference type="Proteomes" id="UP000215914">
    <property type="component" value="Chromosome 16"/>
</dbReference>
<organism evidence="2 3">
    <name type="scientific">Helianthus annuus</name>
    <name type="common">Common sunflower</name>
    <dbReference type="NCBI Taxonomy" id="4232"/>
    <lineage>
        <taxon>Eukaryota</taxon>
        <taxon>Viridiplantae</taxon>
        <taxon>Streptophyta</taxon>
        <taxon>Embryophyta</taxon>
        <taxon>Tracheophyta</taxon>
        <taxon>Spermatophyta</taxon>
        <taxon>Magnoliopsida</taxon>
        <taxon>eudicotyledons</taxon>
        <taxon>Gunneridae</taxon>
        <taxon>Pentapetalae</taxon>
        <taxon>asterids</taxon>
        <taxon>campanulids</taxon>
        <taxon>Asterales</taxon>
        <taxon>Asteraceae</taxon>
        <taxon>Asteroideae</taxon>
        <taxon>Heliantheae alliance</taxon>
        <taxon>Heliantheae</taxon>
        <taxon>Helianthus</taxon>
    </lineage>
</organism>
<proteinExistence type="predicted"/>